<evidence type="ECO:0000313" key="2">
    <source>
        <dbReference type="Proteomes" id="UP000712600"/>
    </source>
</evidence>
<gene>
    <name evidence="1" type="ORF">F2Q69_00043402</name>
</gene>
<sequence>MNFTKRNSFLQIGKFLCVILITAPYSIFPFASNHSSPQWRHCRQFYIVIRLWRGFVILADSAKENSQVLLPAQSREAFFDLMRGMTQKKSLLQSRDFLPPLLRYAKTNGFSSESNIFSVYEAMTLPEPAPRHFPKKKDPKMFHKLHLPHTLFPSHPFHLRLPPHHPLRHHHRSLGLRLHRFFLQQNPLVAHKVTTVLTAIFQGSVSVLIFTNTSNFLGSPMYGDCRGGAAMKKSGKVQSDEDLRIGHGPMAVPSLKKQFGIAARFS</sequence>
<organism evidence="1 2">
    <name type="scientific">Brassica cretica</name>
    <name type="common">Mustard</name>
    <dbReference type="NCBI Taxonomy" id="69181"/>
    <lineage>
        <taxon>Eukaryota</taxon>
        <taxon>Viridiplantae</taxon>
        <taxon>Streptophyta</taxon>
        <taxon>Embryophyta</taxon>
        <taxon>Tracheophyta</taxon>
        <taxon>Spermatophyta</taxon>
        <taxon>Magnoliopsida</taxon>
        <taxon>eudicotyledons</taxon>
        <taxon>Gunneridae</taxon>
        <taxon>Pentapetalae</taxon>
        <taxon>rosids</taxon>
        <taxon>malvids</taxon>
        <taxon>Brassicales</taxon>
        <taxon>Brassicaceae</taxon>
        <taxon>Brassiceae</taxon>
        <taxon>Brassica</taxon>
    </lineage>
</organism>
<dbReference type="EMBL" id="QGKX02001621">
    <property type="protein sequence ID" value="KAF3500373.1"/>
    <property type="molecule type" value="Genomic_DNA"/>
</dbReference>
<dbReference type="AlphaFoldDB" id="A0A8S9NH96"/>
<proteinExistence type="predicted"/>
<reference evidence="1" key="1">
    <citation type="submission" date="2019-12" db="EMBL/GenBank/DDBJ databases">
        <title>Genome sequencing and annotation of Brassica cretica.</title>
        <authorList>
            <person name="Studholme D.J."/>
            <person name="Sarris P."/>
        </authorList>
    </citation>
    <scope>NUCLEOTIDE SEQUENCE</scope>
    <source>
        <strain evidence="1">PFS-109/04</strain>
        <tissue evidence="1">Leaf</tissue>
    </source>
</reference>
<accession>A0A8S9NH96</accession>
<comment type="caution">
    <text evidence="1">The sequence shown here is derived from an EMBL/GenBank/DDBJ whole genome shotgun (WGS) entry which is preliminary data.</text>
</comment>
<name>A0A8S9NH96_BRACR</name>
<dbReference type="Proteomes" id="UP000712600">
    <property type="component" value="Unassembled WGS sequence"/>
</dbReference>
<protein>
    <submittedName>
        <fullName evidence="1">Uncharacterized protein</fullName>
    </submittedName>
</protein>
<evidence type="ECO:0000313" key="1">
    <source>
        <dbReference type="EMBL" id="KAF3500373.1"/>
    </source>
</evidence>